<accession>A0A3G4ZPU3</accession>
<dbReference type="EMBL" id="MK072000">
    <property type="protein sequence ID" value="AYV76906.1"/>
    <property type="molecule type" value="Genomic_DNA"/>
</dbReference>
<reference evidence="1" key="1">
    <citation type="submission" date="2018-10" db="EMBL/GenBank/DDBJ databases">
        <title>Hidden diversity of soil giant viruses.</title>
        <authorList>
            <person name="Schulz F."/>
            <person name="Alteio L."/>
            <person name="Goudeau D."/>
            <person name="Ryan E.M."/>
            <person name="Malmstrom R.R."/>
            <person name="Blanchard J."/>
            <person name="Woyke T."/>
        </authorList>
    </citation>
    <scope>NUCLEOTIDE SEQUENCE</scope>
    <source>
        <strain evidence="1">BAV1</strain>
    </source>
</reference>
<organism evidence="1">
    <name type="scientific">Barrevirus sp</name>
    <dbReference type="NCBI Taxonomy" id="2487763"/>
    <lineage>
        <taxon>Viruses</taxon>
        <taxon>Varidnaviria</taxon>
        <taxon>Bamfordvirae</taxon>
        <taxon>Nucleocytoviricota</taxon>
        <taxon>Megaviricetes</taxon>
        <taxon>Imitervirales</taxon>
        <taxon>Mimiviridae</taxon>
        <taxon>Klosneuvirinae</taxon>
    </lineage>
</organism>
<name>A0A3G4ZPU3_9VIRU</name>
<sequence length="33" mass="3404">MKPGVGQQNSIAIVSQNEGITIVDPVLLTNPGL</sequence>
<protein>
    <submittedName>
        <fullName evidence="1">Uncharacterized protein</fullName>
    </submittedName>
</protein>
<evidence type="ECO:0000313" key="1">
    <source>
        <dbReference type="EMBL" id="AYV76906.1"/>
    </source>
</evidence>
<proteinExistence type="predicted"/>
<gene>
    <name evidence="1" type="ORF">Barrevirus3_26</name>
</gene>